<sequence>MTFFPTKERTFKLHGKQIESLERLQRKTERSENLTSQHTDKSFIGIITGNQFQLISSAVSKRPLCVMKGDIQDGKGYVKVEIYKPLKLLISIFLFVFSIAILLPLLLGAKNFPPAFYVMGFGLILFFRFVLIKFMFKTISDTSLNSLSDVLDFEWTINYQ</sequence>
<dbReference type="AlphaFoldDB" id="A0A239DVD2"/>
<keyword evidence="3" id="KW-1185">Reference proteome</keyword>
<name>A0A239DVD2_9FLAO</name>
<protein>
    <submittedName>
        <fullName evidence="2">Uncharacterized protein</fullName>
    </submittedName>
</protein>
<reference evidence="2 3" key="1">
    <citation type="submission" date="2017-06" db="EMBL/GenBank/DDBJ databases">
        <authorList>
            <person name="Kim H.J."/>
            <person name="Triplett B.A."/>
        </authorList>
    </citation>
    <scope>NUCLEOTIDE SEQUENCE [LARGE SCALE GENOMIC DNA]</scope>
    <source>
        <strain evidence="2 3">DSM 25597</strain>
    </source>
</reference>
<keyword evidence="1" id="KW-0472">Membrane</keyword>
<keyword evidence="1" id="KW-1133">Transmembrane helix</keyword>
<keyword evidence="1" id="KW-0812">Transmembrane</keyword>
<feature type="transmembrane region" description="Helical" evidence="1">
    <location>
        <begin position="88"/>
        <end position="109"/>
    </location>
</feature>
<evidence type="ECO:0000313" key="2">
    <source>
        <dbReference type="EMBL" id="SNS36199.1"/>
    </source>
</evidence>
<gene>
    <name evidence="2" type="ORF">SAMN06265376_11272</name>
</gene>
<proteinExistence type="predicted"/>
<feature type="transmembrane region" description="Helical" evidence="1">
    <location>
        <begin position="115"/>
        <end position="136"/>
    </location>
</feature>
<accession>A0A239DVD2</accession>
<evidence type="ECO:0000256" key="1">
    <source>
        <dbReference type="SAM" id="Phobius"/>
    </source>
</evidence>
<dbReference type="Proteomes" id="UP000198379">
    <property type="component" value="Unassembled WGS sequence"/>
</dbReference>
<organism evidence="2 3">
    <name type="scientific">Dokdonia pacifica</name>
    <dbReference type="NCBI Taxonomy" id="1627892"/>
    <lineage>
        <taxon>Bacteria</taxon>
        <taxon>Pseudomonadati</taxon>
        <taxon>Bacteroidota</taxon>
        <taxon>Flavobacteriia</taxon>
        <taxon>Flavobacteriales</taxon>
        <taxon>Flavobacteriaceae</taxon>
        <taxon>Dokdonia</taxon>
    </lineage>
</organism>
<dbReference type="EMBL" id="FZNY01000012">
    <property type="protein sequence ID" value="SNS36199.1"/>
    <property type="molecule type" value="Genomic_DNA"/>
</dbReference>
<evidence type="ECO:0000313" key="3">
    <source>
        <dbReference type="Proteomes" id="UP000198379"/>
    </source>
</evidence>